<gene>
    <name evidence="2" type="ORF">BA062_00905</name>
</gene>
<accession>A0A318M0L3</accession>
<evidence type="ECO:0000256" key="1">
    <source>
        <dbReference type="SAM" id="Phobius"/>
    </source>
</evidence>
<comment type="caution">
    <text evidence="2">The sequence shown here is derived from an EMBL/GenBank/DDBJ whole genome shotgun (WGS) entry which is preliminary data.</text>
</comment>
<dbReference type="Proteomes" id="UP000247892">
    <property type="component" value="Unassembled WGS sequence"/>
</dbReference>
<feature type="transmembrane region" description="Helical" evidence="1">
    <location>
        <begin position="105"/>
        <end position="121"/>
    </location>
</feature>
<protein>
    <submittedName>
        <fullName evidence="2">Uncharacterized protein</fullName>
    </submittedName>
</protein>
<feature type="transmembrane region" description="Helical" evidence="1">
    <location>
        <begin position="77"/>
        <end position="98"/>
    </location>
</feature>
<evidence type="ECO:0000313" key="2">
    <source>
        <dbReference type="EMBL" id="PXY38588.1"/>
    </source>
</evidence>
<feature type="transmembrane region" description="Helical" evidence="1">
    <location>
        <begin position="315"/>
        <end position="332"/>
    </location>
</feature>
<feature type="transmembrane region" description="Helical" evidence="1">
    <location>
        <begin position="238"/>
        <end position="255"/>
    </location>
</feature>
<keyword evidence="3" id="KW-1185">Reference proteome</keyword>
<feature type="transmembrane region" description="Helical" evidence="1">
    <location>
        <begin position="288"/>
        <end position="308"/>
    </location>
</feature>
<reference evidence="2 3" key="1">
    <citation type="submission" date="2016-07" db="EMBL/GenBank/DDBJ databases">
        <title>Draft genome sequence of Prauserella sp. YIM 121212, isolated from alkaline soil.</title>
        <authorList>
            <person name="Ruckert C."/>
            <person name="Albersmeier A."/>
            <person name="Jiang C.-L."/>
            <person name="Jiang Y."/>
            <person name="Kalinowski J."/>
            <person name="Schneider O."/>
            <person name="Winkler A."/>
            <person name="Zotchev S.B."/>
        </authorList>
    </citation>
    <scope>NUCLEOTIDE SEQUENCE [LARGE SCALE GENOMIC DNA]</scope>
    <source>
        <strain evidence="2 3">YIM 121212</strain>
    </source>
</reference>
<dbReference type="AlphaFoldDB" id="A0A318M0L3"/>
<keyword evidence="1" id="KW-0472">Membrane</keyword>
<feature type="transmembrane region" description="Helical" evidence="1">
    <location>
        <begin position="37"/>
        <end position="57"/>
    </location>
</feature>
<dbReference type="OrthoDB" id="3328774at2"/>
<dbReference type="EMBL" id="MASU01000001">
    <property type="protein sequence ID" value="PXY38588.1"/>
    <property type="molecule type" value="Genomic_DNA"/>
</dbReference>
<sequence>MPDQRESGLPRSPIAKTVLFFQRHWQRGAPGTPTPEWVVRFSYGMWLTAFAFKVIGASWDMSWHFKWLRDDLAPPHLINTVGTVIVCVLVVIHTYTGLACDRRSLRLMQAGLVMFLIAAPLDVINHRVSGLDLTAWSATHGLLYLGTGVMLAGVIAGWLRVSPPGRTRAVVLTALWAFFLENTFFPNGQQEYGILELRSWERGEPYAEPTLLQFAAEDIGRSVDREAVIHFALPIEDWVYPLWGIGVMALILAAARHTVGRAWTATTVACAYVAYRAISWPLLLAGDFPTSTVPFYLVFVGLAVDLAFRAARARFAVGALLVTGVGYGALWLQSQLRPWLLGDALTESAPPSAYWTAPIVLVGVATIWFAAARRGRSELLAR</sequence>
<name>A0A318M0L3_9PSEU</name>
<keyword evidence="1" id="KW-1133">Transmembrane helix</keyword>
<evidence type="ECO:0000313" key="3">
    <source>
        <dbReference type="Proteomes" id="UP000247892"/>
    </source>
</evidence>
<keyword evidence="1" id="KW-0812">Transmembrane</keyword>
<feature type="transmembrane region" description="Helical" evidence="1">
    <location>
        <begin position="352"/>
        <end position="372"/>
    </location>
</feature>
<proteinExistence type="predicted"/>
<feature type="transmembrane region" description="Helical" evidence="1">
    <location>
        <begin position="141"/>
        <end position="161"/>
    </location>
</feature>
<organism evidence="2 3">
    <name type="scientific">Prauserella flavalba</name>
    <dbReference type="NCBI Taxonomy" id="1477506"/>
    <lineage>
        <taxon>Bacteria</taxon>
        <taxon>Bacillati</taxon>
        <taxon>Actinomycetota</taxon>
        <taxon>Actinomycetes</taxon>
        <taxon>Pseudonocardiales</taxon>
        <taxon>Pseudonocardiaceae</taxon>
        <taxon>Prauserella</taxon>
    </lineage>
</organism>